<gene>
    <name evidence="1" type="ORF">AAFH96_14225</name>
</gene>
<dbReference type="Pfam" id="PF13374">
    <property type="entry name" value="TPR_10"/>
    <property type="match status" value="1"/>
</dbReference>
<dbReference type="InterPro" id="IPR011990">
    <property type="entry name" value="TPR-like_helical_dom_sf"/>
</dbReference>
<dbReference type="SUPFAM" id="SSF48452">
    <property type="entry name" value="TPR-like"/>
    <property type="match status" value="1"/>
</dbReference>
<comment type="caution">
    <text evidence="1">The sequence shown here is derived from an EMBL/GenBank/DDBJ whole genome shotgun (WGS) entry which is preliminary data.</text>
</comment>
<dbReference type="EMBL" id="JBCGDC010000033">
    <property type="protein sequence ID" value="MFB6394257.1"/>
    <property type="molecule type" value="Genomic_DNA"/>
</dbReference>
<dbReference type="RefSeq" id="WP_375734472.1">
    <property type="nucleotide sequence ID" value="NZ_JBCGDC010000033.1"/>
</dbReference>
<name>A0ABV5CQH6_9ACTN</name>
<dbReference type="Proteomes" id="UP001582793">
    <property type="component" value="Unassembled WGS sequence"/>
</dbReference>
<evidence type="ECO:0000313" key="1">
    <source>
        <dbReference type="EMBL" id="MFB6394257.1"/>
    </source>
</evidence>
<organism evidence="1 2">
    <name type="scientific">Polymorphospora lycopeni</name>
    <dbReference type="NCBI Taxonomy" id="3140240"/>
    <lineage>
        <taxon>Bacteria</taxon>
        <taxon>Bacillati</taxon>
        <taxon>Actinomycetota</taxon>
        <taxon>Actinomycetes</taxon>
        <taxon>Micromonosporales</taxon>
        <taxon>Micromonosporaceae</taxon>
        <taxon>Polymorphospora</taxon>
    </lineage>
</organism>
<keyword evidence="2" id="KW-1185">Reference proteome</keyword>
<protein>
    <submittedName>
        <fullName evidence="1">Tetratricopeptide repeat protein</fullName>
    </submittedName>
</protein>
<dbReference type="Gene3D" id="1.25.40.10">
    <property type="entry name" value="Tetratricopeptide repeat domain"/>
    <property type="match status" value="1"/>
</dbReference>
<reference evidence="1 2" key="1">
    <citation type="submission" date="2024-04" db="EMBL/GenBank/DDBJ databases">
        <title>Polymorphospora sp. isolated from Baiyangdian Lake in Xiong'an New Area.</title>
        <authorList>
            <person name="Zhang X."/>
            <person name="Liu J."/>
        </authorList>
    </citation>
    <scope>NUCLEOTIDE SEQUENCE [LARGE SCALE GENOMIC DNA]</scope>
    <source>
        <strain evidence="1 2">2-325</strain>
    </source>
</reference>
<sequence length="444" mass="47698">MTNLGVFQGEVGNRQDAMTLTEEAVELRRRLAAINPAMVPELAMTLGNLASGYMKVGRQQEAVTVTEEAVQIYRQLAASDLTFLPYLADTLNYLGARYTEVGRPMAVEPVWRAVLADVAPEVAARLLLARCASADAGDGQAAGWVATALPLADGNRRLTAAIREQARRHRDADSTSFDAHWTGPRPDWLTVDTHLLAVARSWVATPTLLDERDFLITHMELLGKEADSAVTEALFILEDQEAQRYDGLRTRARTEGVAAAYEPLLLGELAYEFVTADPAGQATLMTDRRDGLLTDTVRTAITELAGRSNDVRPARAHALLELAAVGDGEPGLLALAEPARFPALLEQLATGDDIAPLGPTAQLASTVAATASDRACAVFHLAVATAVSGDTDQAKTLLAQARQLDPDRTGDWKTKLVRIGQRHPVVLPLLALLTQPFDDTSGAD</sequence>
<evidence type="ECO:0000313" key="2">
    <source>
        <dbReference type="Proteomes" id="UP001582793"/>
    </source>
</evidence>
<accession>A0ABV5CQH6</accession>
<proteinExistence type="predicted"/>